<keyword evidence="1" id="KW-1133">Transmembrane helix</keyword>
<proteinExistence type="predicted"/>
<keyword evidence="2" id="KW-1185">Reference proteome</keyword>
<name>A0A8B8ME27_ABRPR</name>
<evidence type="ECO:0000313" key="3">
    <source>
        <dbReference type="RefSeq" id="XP_027366108.1"/>
    </source>
</evidence>
<dbReference type="Proteomes" id="UP000694853">
    <property type="component" value="Unplaced"/>
</dbReference>
<organism evidence="2 3">
    <name type="scientific">Abrus precatorius</name>
    <name type="common">Indian licorice</name>
    <name type="synonym">Glycine abrus</name>
    <dbReference type="NCBI Taxonomy" id="3816"/>
    <lineage>
        <taxon>Eukaryota</taxon>
        <taxon>Viridiplantae</taxon>
        <taxon>Streptophyta</taxon>
        <taxon>Embryophyta</taxon>
        <taxon>Tracheophyta</taxon>
        <taxon>Spermatophyta</taxon>
        <taxon>Magnoliopsida</taxon>
        <taxon>eudicotyledons</taxon>
        <taxon>Gunneridae</taxon>
        <taxon>Pentapetalae</taxon>
        <taxon>rosids</taxon>
        <taxon>fabids</taxon>
        <taxon>Fabales</taxon>
        <taxon>Fabaceae</taxon>
        <taxon>Papilionoideae</taxon>
        <taxon>50 kb inversion clade</taxon>
        <taxon>NPAAA clade</taxon>
        <taxon>indigoferoid/millettioid clade</taxon>
        <taxon>Abreae</taxon>
        <taxon>Abrus</taxon>
    </lineage>
</organism>
<keyword evidence="1" id="KW-0812">Transmembrane</keyword>
<keyword evidence="1" id="KW-0472">Membrane</keyword>
<sequence length="62" mass="6734">MVVWSYQPTAGQLAVTAGVFAIGVSLFSIGAHLSFVNAAPQQARTKARSEALRNHFKKLFQD</sequence>
<gene>
    <name evidence="3" type="primary">LOC113872615</name>
</gene>
<evidence type="ECO:0000256" key="1">
    <source>
        <dbReference type="SAM" id="Phobius"/>
    </source>
</evidence>
<dbReference type="KEGG" id="aprc:113872615"/>
<evidence type="ECO:0000313" key="2">
    <source>
        <dbReference type="Proteomes" id="UP000694853"/>
    </source>
</evidence>
<protein>
    <submittedName>
        <fullName evidence="3">Uncharacterized protein LOC113872615</fullName>
    </submittedName>
</protein>
<reference evidence="2" key="1">
    <citation type="journal article" date="2019" name="Toxins">
        <title>Detection of Abrin-Like and Prepropulchellin-Like Toxin Genes and Transcripts Using Whole Genome Sequencing and Full-Length Transcript Sequencing of Abrus precatorius.</title>
        <authorList>
            <person name="Hovde B.T."/>
            <person name="Daligault H.E."/>
            <person name="Hanschen E.R."/>
            <person name="Kunde Y.A."/>
            <person name="Johnson M.B."/>
            <person name="Starkenburg S.R."/>
            <person name="Johnson S.L."/>
        </authorList>
    </citation>
    <scope>NUCLEOTIDE SEQUENCE [LARGE SCALE GENOMIC DNA]</scope>
</reference>
<dbReference type="GeneID" id="113872615"/>
<accession>A0A8B8ME27</accession>
<feature type="transmembrane region" description="Helical" evidence="1">
    <location>
        <begin position="12"/>
        <end position="36"/>
    </location>
</feature>
<dbReference type="RefSeq" id="XP_027366108.1">
    <property type="nucleotide sequence ID" value="XM_027510307.1"/>
</dbReference>
<dbReference type="AlphaFoldDB" id="A0A8B8ME27"/>
<reference evidence="3" key="2">
    <citation type="submission" date="2025-08" db="UniProtKB">
        <authorList>
            <consortium name="RefSeq"/>
        </authorList>
    </citation>
    <scope>IDENTIFICATION</scope>
    <source>
        <tissue evidence="3">Young leaves</tissue>
    </source>
</reference>
<dbReference type="OrthoDB" id="1898956at2759"/>